<feature type="domain" description="Pyruvate phosphate dikinase AMP/ATP-binding" evidence="3">
    <location>
        <begin position="186"/>
        <end position="243"/>
    </location>
</feature>
<dbReference type="SUPFAM" id="SSF56059">
    <property type="entry name" value="Glutathione synthetase ATP-binding domain-like"/>
    <property type="match status" value="1"/>
</dbReference>
<dbReference type="RefSeq" id="WP_072749866.1">
    <property type="nucleotide sequence ID" value="NZ_FOAW01000005.1"/>
</dbReference>
<dbReference type="Proteomes" id="UP000198677">
    <property type="component" value="Unassembled WGS sequence"/>
</dbReference>
<dbReference type="GO" id="GO:0005524">
    <property type="term" value="F:ATP binding"/>
    <property type="evidence" value="ECO:0007669"/>
    <property type="project" value="InterPro"/>
</dbReference>
<keyword evidence="5" id="KW-1185">Reference proteome</keyword>
<keyword evidence="4" id="KW-0670">Pyruvate</keyword>
<feature type="region of interest" description="Disordered" evidence="1">
    <location>
        <begin position="350"/>
        <end position="371"/>
    </location>
</feature>
<feature type="compositionally biased region" description="Basic and acidic residues" evidence="1">
    <location>
        <begin position="357"/>
        <end position="371"/>
    </location>
</feature>
<dbReference type="InterPro" id="IPR013815">
    <property type="entry name" value="ATP_grasp_subdomain_1"/>
</dbReference>
<evidence type="ECO:0000259" key="2">
    <source>
        <dbReference type="Pfam" id="PF00391"/>
    </source>
</evidence>
<dbReference type="GO" id="GO:0016301">
    <property type="term" value="F:kinase activity"/>
    <property type="evidence" value="ECO:0007669"/>
    <property type="project" value="UniProtKB-KW"/>
</dbReference>
<evidence type="ECO:0000256" key="1">
    <source>
        <dbReference type="SAM" id="MobiDB-lite"/>
    </source>
</evidence>
<dbReference type="Pfam" id="PF00391">
    <property type="entry name" value="PEP-utilizers"/>
    <property type="match status" value="1"/>
</dbReference>
<dbReference type="InterPro" id="IPR002192">
    <property type="entry name" value="PPDK_AMP/ATP-bd"/>
</dbReference>
<dbReference type="InterPro" id="IPR008279">
    <property type="entry name" value="PEP-util_enz_mobile_dom"/>
</dbReference>
<dbReference type="EMBL" id="FOAW01000005">
    <property type="protein sequence ID" value="SEK97301.1"/>
    <property type="molecule type" value="Genomic_DNA"/>
</dbReference>
<dbReference type="Gene3D" id="3.30.1490.20">
    <property type="entry name" value="ATP-grasp fold, A domain"/>
    <property type="match status" value="1"/>
</dbReference>
<dbReference type="AlphaFoldDB" id="A0A1H7LEB0"/>
<gene>
    <name evidence="4" type="ORF">SAMN05444583_10532</name>
</gene>
<feature type="domain" description="PEP-utilising enzyme mobile" evidence="2">
    <location>
        <begin position="282"/>
        <end position="351"/>
    </location>
</feature>
<dbReference type="SUPFAM" id="SSF52009">
    <property type="entry name" value="Phosphohistidine domain"/>
    <property type="match status" value="1"/>
</dbReference>
<keyword evidence="4" id="KW-0418">Kinase</keyword>
<accession>A0A1H7LEB0</accession>
<evidence type="ECO:0000313" key="5">
    <source>
        <dbReference type="Proteomes" id="UP000198677"/>
    </source>
</evidence>
<evidence type="ECO:0000313" key="4">
    <source>
        <dbReference type="EMBL" id="SEK97301.1"/>
    </source>
</evidence>
<feature type="domain" description="Pyruvate phosphate dikinase AMP/ATP-binding" evidence="3">
    <location>
        <begin position="58"/>
        <end position="179"/>
    </location>
</feature>
<dbReference type="OrthoDB" id="9765468at2"/>
<dbReference type="PANTHER" id="PTHR43615:SF1">
    <property type="entry name" value="PPDK_N DOMAIN-CONTAINING PROTEIN"/>
    <property type="match status" value="1"/>
</dbReference>
<dbReference type="InterPro" id="IPR051549">
    <property type="entry name" value="PEP_Utilizing_Enz"/>
</dbReference>
<proteinExistence type="predicted"/>
<sequence length="371" mass="37746">MLVPLSRADERSGAKAATLARLAREGFRVPAGFVIDDALGDDSWVGELETALRGLGSGAFAVRSSALVEDGVRASFAGQLDTSLGATTAVRVAEEVRRIAASGTSSRTVAYAARTGRSPRPVEPVIVQALVRPQVAGVLFTRNPVTGTGQVVIEAHPGLGEPVVGGSVTPQRWIVDGHRVAPASNAVAQPVLTVTQVLALAETGRRIEASFGCPQDVEWAIAHGTVWVLQARPVTTSGAEPVAPSPNIAGAALLAGTPAGPGIAAGPVRVIGGLDDFARFRGGDVLVCRTTSPAWTPLLARAAAVVTEIGGVLAHAAIVAREFGIPAVTAAADATAVLADGVRVIVDGTNGTVTTERSGHSGHPEHTAENT</sequence>
<evidence type="ECO:0000259" key="3">
    <source>
        <dbReference type="Pfam" id="PF01326"/>
    </source>
</evidence>
<dbReference type="Pfam" id="PF01326">
    <property type="entry name" value="PPDK_N"/>
    <property type="match status" value="2"/>
</dbReference>
<reference evidence="5" key="1">
    <citation type="submission" date="2016-10" db="EMBL/GenBank/DDBJ databases">
        <authorList>
            <person name="Varghese N."/>
            <person name="Submissions S."/>
        </authorList>
    </citation>
    <scope>NUCLEOTIDE SEQUENCE [LARGE SCALE GENOMIC DNA]</scope>
    <source>
        <strain evidence="5">DSM 44675</strain>
    </source>
</reference>
<protein>
    <submittedName>
        <fullName evidence="4">Pyruvate, water dikinase</fullName>
    </submittedName>
</protein>
<dbReference type="PANTHER" id="PTHR43615">
    <property type="entry name" value="PHOSPHOENOLPYRUVATE SYNTHASE-RELATED"/>
    <property type="match status" value="1"/>
</dbReference>
<name>A0A1H7LEB0_9NOCA</name>
<organism evidence="4 5">
    <name type="scientific">Rhodococcus maanshanensis</name>
    <dbReference type="NCBI Taxonomy" id="183556"/>
    <lineage>
        <taxon>Bacteria</taxon>
        <taxon>Bacillati</taxon>
        <taxon>Actinomycetota</taxon>
        <taxon>Actinomycetes</taxon>
        <taxon>Mycobacteriales</taxon>
        <taxon>Nocardiaceae</taxon>
        <taxon>Rhodococcus</taxon>
    </lineage>
</organism>
<keyword evidence="4" id="KW-0808">Transferase</keyword>
<dbReference type="Gene3D" id="3.50.30.10">
    <property type="entry name" value="Phosphohistidine domain"/>
    <property type="match status" value="1"/>
</dbReference>
<dbReference type="Gene3D" id="3.30.470.20">
    <property type="entry name" value="ATP-grasp fold, B domain"/>
    <property type="match status" value="2"/>
</dbReference>
<dbReference type="InterPro" id="IPR036637">
    <property type="entry name" value="Phosphohistidine_dom_sf"/>
</dbReference>